<dbReference type="Proteomes" id="UP000541610">
    <property type="component" value="Unassembled WGS sequence"/>
</dbReference>
<comment type="caution">
    <text evidence="2">The sequence shown here is derived from an EMBL/GenBank/DDBJ whole genome shotgun (WGS) entry which is preliminary data.</text>
</comment>
<evidence type="ECO:0000313" key="2">
    <source>
        <dbReference type="EMBL" id="KAF4696043.1"/>
    </source>
</evidence>
<sequence>MISDEASDEARLAIDAVPGKTLAAGAAAASSSSSSNSAARPLMPNRRFMRYSASTAVNNTNRLSNIPVKRYTDKSFEIQTGLSSIGSRSRRLSECIMGQELATPRVHDFHVDECLAPKKGHVSLVSDKIGLLASPADLASRFDDTLNRMTPVSEVKKAGAEEGLEEVNSPPEATTLAAKADELLGQFALPPTRRHFSRYSATMHPSAAIRKTNEAVARTARRKSAAHLEEGVGAAHSPSAINQEVIDGVELVSEPASSSPSPSGEACEGPLAGTPTPDKAVTKMKSPPTFKRRRSARLSGSGKRSRVSEDQAA</sequence>
<evidence type="ECO:0000313" key="3">
    <source>
        <dbReference type="Proteomes" id="UP000541610"/>
    </source>
</evidence>
<gene>
    <name evidence="2" type="ORF">FOZ60_002275</name>
</gene>
<dbReference type="AlphaFoldDB" id="A0A7J6PIM8"/>
<feature type="region of interest" description="Disordered" evidence="1">
    <location>
        <begin position="216"/>
        <end position="313"/>
    </location>
</feature>
<reference evidence="2 3" key="1">
    <citation type="submission" date="2020-04" db="EMBL/GenBank/DDBJ databases">
        <title>Perkinsus olseni comparative genomics.</title>
        <authorList>
            <person name="Bogema D.R."/>
        </authorList>
    </citation>
    <scope>NUCLEOTIDE SEQUENCE [LARGE SCALE GENOMIC DNA]</scope>
    <source>
        <strain evidence="2">00978-12</strain>
    </source>
</reference>
<feature type="compositionally biased region" description="Low complexity" evidence="1">
    <location>
        <begin position="253"/>
        <end position="270"/>
    </location>
</feature>
<dbReference type="OrthoDB" id="10342872at2759"/>
<accession>A0A7J6PIM8</accession>
<evidence type="ECO:0000256" key="1">
    <source>
        <dbReference type="SAM" id="MobiDB-lite"/>
    </source>
</evidence>
<name>A0A7J6PIM8_PEROL</name>
<proteinExistence type="predicted"/>
<protein>
    <submittedName>
        <fullName evidence="2">Uncharacterized protein</fullName>
    </submittedName>
</protein>
<dbReference type="EMBL" id="JABANP010000014">
    <property type="protein sequence ID" value="KAF4696043.1"/>
    <property type="molecule type" value="Genomic_DNA"/>
</dbReference>
<organism evidence="2 3">
    <name type="scientific">Perkinsus olseni</name>
    <name type="common">Perkinsus atlanticus</name>
    <dbReference type="NCBI Taxonomy" id="32597"/>
    <lineage>
        <taxon>Eukaryota</taxon>
        <taxon>Sar</taxon>
        <taxon>Alveolata</taxon>
        <taxon>Perkinsozoa</taxon>
        <taxon>Perkinsea</taxon>
        <taxon>Perkinsida</taxon>
        <taxon>Perkinsidae</taxon>
        <taxon>Perkinsus</taxon>
    </lineage>
</organism>